<feature type="region of interest" description="Disordered" evidence="8">
    <location>
        <begin position="1"/>
        <end position="20"/>
    </location>
</feature>
<keyword evidence="5 9" id="KW-1133">Transmembrane helix</keyword>
<evidence type="ECO:0000256" key="5">
    <source>
        <dbReference type="ARBA" id="ARBA00022989"/>
    </source>
</evidence>
<dbReference type="OrthoDB" id="514335at2759"/>
<reference evidence="10 11" key="1">
    <citation type="submission" date="2019-08" db="EMBL/GenBank/DDBJ databases">
        <authorList>
            <person name="Alioto T."/>
            <person name="Alioto T."/>
            <person name="Gomez Garrido J."/>
        </authorList>
    </citation>
    <scope>NUCLEOTIDE SEQUENCE [LARGE SCALE GENOMIC DNA]</scope>
</reference>
<evidence type="ECO:0000256" key="6">
    <source>
        <dbReference type="ARBA" id="ARBA00023136"/>
    </source>
</evidence>
<evidence type="ECO:0000313" key="11">
    <source>
        <dbReference type="Proteomes" id="UP000325440"/>
    </source>
</evidence>
<gene>
    <name evidence="10" type="ORF">CINCED_3A006769</name>
</gene>
<dbReference type="Proteomes" id="UP000325440">
    <property type="component" value="Unassembled WGS sequence"/>
</dbReference>
<organism evidence="10 11">
    <name type="scientific">Cinara cedri</name>
    <dbReference type="NCBI Taxonomy" id="506608"/>
    <lineage>
        <taxon>Eukaryota</taxon>
        <taxon>Metazoa</taxon>
        <taxon>Ecdysozoa</taxon>
        <taxon>Arthropoda</taxon>
        <taxon>Hexapoda</taxon>
        <taxon>Insecta</taxon>
        <taxon>Pterygota</taxon>
        <taxon>Neoptera</taxon>
        <taxon>Paraneoptera</taxon>
        <taxon>Hemiptera</taxon>
        <taxon>Sternorrhyncha</taxon>
        <taxon>Aphidomorpha</taxon>
        <taxon>Aphidoidea</taxon>
        <taxon>Aphididae</taxon>
        <taxon>Lachninae</taxon>
        <taxon>Cinara</taxon>
    </lineage>
</organism>
<evidence type="ECO:0000256" key="9">
    <source>
        <dbReference type="SAM" id="Phobius"/>
    </source>
</evidence>
<name>A0A5E4N9T9_9HEMI</name>
<evidence type="ECO:0000256" key="8">
    <source>
        <dbReference type="SAM" id="MobiDB-lite"/>
    </source>
</evidence>
<dbReference type="PRINTS" id="PR01609">
    <property type="entry name" value="CD36FAMILY"/>
</dbReference>
<dbReference type="PANTHER" id="PTHR11923">
    <property type="entry name" value="SCAVENGER RECEPTOR CLASS B TYPE-1 SR-B1"/>
    <property type="match status" value="1"/>
</dbReference>
<sequence>MRQDSEEIQRLIPSDDDDDGLQKSSSHFDGFWCHLLLSLFGVVLLFTGIVMAELWPWIYKNMMRNELELKNDSRTYTYWQRLPEPLTMSVYLFNWTNAEETLRNGQKPILQQLGPYVFKEYHTKVNTTFNHNNTITYKQFKSWKYDRIISNGSLSDEVTTINVVLNILGEKLLAIDKTWLSVIAGYYLKLSNIKPYVTKTAGDFIFEGYDDPLLNVAIQLKRFFPLDLPFKKVGWFYGMNMSTSADGLINMFTGKGDIDRLGLLHSVNYKSNLNNFNEDCSHSNAASAGDLWPEHTASEPNASIYVPTLCSAITMTKRKHTDVNGIRGIEFSAGSDVFNNTCYCPSSECPLPGLRSLNLCKDNPSPMFISFPHFYLADKSYNKSIVGMNPDRALHEFKMILENDYSIPLYVAARLQFNIRVRPIKNFKILEDVPKVFLPVFWFSETFQIPHDLSNQLLIVTNVLPTYVTYLWFIMSLIGFLVIIISTYLCVKNTNKSFSVLSSK</sequence>
<comment type="subcellular location">
    <subcellularLocation>
        <location evidence="1">Cell membrane</location>
    </subcellularLocation>
</comment>
<dbReference type="GO" id="GO:0005886">
    <property type="term" value="C:plasma membrane"/>
    <property type="evidence" value="ECO:0007669"/>
    <property type="project" value="UniProtKB-SubCell"/>
</dbReference>
<dbReference type="Pfam" id="PF01130">
    <property type="entry name" value="CD36"/>
    <property type="match status" value="1"/>
</dbReference>
<keyword evidence="7" id="KW-0325">Glycoprotein</keyword>
<proteinExistence type="inferred from homology"/>
<dbReference type="EMBL" id="CABPRJ010001921">
    <property type="protein sequence ID" value="VVC41559.1"/>
    <property type="molecule type" value="Genomic_DNA"/>
</dbReference>
<dbReference type="PANTHER" id="PTHR11923:SF93">
    <property type="entry name" value="GH07959P-RELATED"/>
    <property type="match status" value="1"/>
</dbReference>
<feature type="transmembrane region" description="Helical" evidence="9">
    <location>
        <begin position="470"/>
        <end position="491"/>
    </location>
</feature>
<evidence type="ECO:0000256" key="1">
    <source>
        <dbReference type="ARBA" id="ARBA00004236"/>
    </source>
</evidence>
<dbReference type="AlphaFoldDB" id="A0A5E4N9T9"/>
<keyword evidence="4 9" id="KW-0812">Transmembrane</keyword>
<dbReference type="GO" id="GO:0005044">
    <property type="term" value="F:scavenger receptor activity"/>
    <property type="evidence" value="ECO:0007669"/>
    <property type="project" value="TreeGrafter"/>
</dbReference>
<evidence type="ECO:0000313" key="10">
    <source>
        <dbReference type="EMBL" id="VVC41559.1"/>
    </source>
</evidence>
<protein>
    <submittedName>
        <fullName evidence="10">CD36 family</fullName>
    </submittedName>
</protein>
<evidence type="ECO:0000256" key="7">
    <source>
        <dbReference type="ARBA" id="ARBA00023180"/>
    </source>
</evidence>
<dbReference type="GO" id="GO:0005737">
    <property type="term" value="C:cytoplasm"/>
    <property type="evidence" value="ECO:0007669"/>
    <property type="project" value="TreeGrafter"/>
</dbReference>
<evidence type="ECO:0000256" key="3">
    <source>
        <dbReference type="ARBA" id="ARBA00022475"/>
    </source>
</evidence>
<feature type="transmembrane region" description="Helical" evidence="9">
    <location>
        <begin position="31"/>
        <end position="58"/>
    </location>
</feature>
<evidence type="ECO:0000256" key="4">
    <source>
        <dbReference type="ARBA" id="ARBA00022692"/>
    </source>
</evidence>
<accession>A0A5E4N9T9</accession>
<comment type="similarity">
    <text evidence="2">Belongs to the CD36 family.</text>
</comment>
<evidence type="ECO:0000256" key="2">
    <source>
        <dbReference type="ARBA" id="ARBA00010532"/>
    </source>
</evidence>
<keyword evidence="3" id="KW-1003">Cell membrane</keyword>
<dbReference type="InterPro" id="IPR002159">
    <property type="entry name" value="CD36_fam"/>
</dbReference>
<keyword evidence="6 9" id="KW-0472">Membrane</keyword>
<keyword evidence="11" id="KW-1185">Reference proteome</keyword>